<reference evidence="1 2" key="1">
    <citation type="submission" date="2018-04" db="EMBL/GenBank/DDBJ databases">
        <authorList>
            <person name="Zhang X."/>
            <person name="Yuan J."/>
            <person name="Li F."/>
            <person name="Xiang J."/>
        </authorList>
    </citation>
    <scope>NUCLEOTIDE SEQUENCE [LARGE SCALE GENOMIC DNA]</scope>
    <source>
        <tissue evidence="1">Muscle</tissue>
    </source>
</reference>
<sequence length="267" mass="29367">MMEEGFYDLSIKQHVEKEFCIPFNDGDTNHSKGASQKPQYYDLHSLSIGPLKVSAKYDRGILPKLRVIFTAKKFTYEYELRCGMTKNHEPDPCMVRSVSGHPLPQLLLTVDIPFKTVQALAIQSNKTVSARTTNGLATRPTIVSMDVGGSLVDIQNNMEGAQLCLTTDASKVPVGIQGRRQLMTCNRELLAVHLAITNLCWAKVTLCNISMTSPLSCPKTSSTTTAQATLSERTSAWEPGYSPPVDLPVALITHPTPQQHGRVRLSP</sequence>
<dbReference type="EMBL" id="QCYY01002654">
    <property type="protein sequence ID" value="ROT68604.1"/>
    <property type="molecule type" value="Genomic_DNA"/>
</dbReference>
<evidence type="ECO:0000313" key="1">
    <source>
        <dbReference type="EMBL" id="ROT68604.1"/>
    </source>
</evidence>
<reference evidence="1 2" key="2">
    <citation type="submission" date="2019-01" db="EMBL/GenBank/DDBJ databases">
        <title>The decoding of complex shrimp genome reveals the adaptation for benthos swimmer, frequently molting mechanism and breeding impact on genome.</title>
        <authorList>
            <person name="Sun Y."/>
            <person name="Gao Y."/>
            <person name="Yu Y."/>
        </authorList>
    </citation>
    <scope>NUCLEOTIDE SEQUENCE [LARGE SCALE GENOMIC DNA]</scope>
    <source>
        <tissue evidence="1">Muscle</tissue>
    </source>
</reference>
<name>A0A3R7QIL4_PENVA</name>
<dbReference type="AlphaFoldDB" id="A0A3R7QIL4"/>
<evidence type="ECO:0000313" key="2">
    <source>
        <dbReference type="Proteomes" id="UP000283509"/>
    </source>
</evidence>
<accession>A0A3R7QIL4</accession>
<gene>
    <name evidence="1" type="ORF">C7M84_013257</name>
</gene>
<protein>
    <submittedName>
        <fullName evidence="1">Uncharacterized protein</fullName>
    </submittedName>
</protein>
<keyword evidence="2" id="KW-1185">Reference proteome</keyword>
<proteinExistence type="predicted"/>
<dbReference type="Proteomes" id="UP000283509">
    <property type="component" value="Unassembled WGS sequence"/>
</dbReference>
<organism evidence="1 2">
    <name type="scientific">Penaeus vannamei</name>
    <name type="common">Whiteleg shrimp</name>
    <name type="synonym">Litopenaeus vannamei</name>
    <dbReference type="NCBI Taxonomy" id="6689"/>
    <lineage>
        <taxon>Eukaryota</taxon>
        <taxon>Metazoa</taxon>
        <taxon>Ecdysozoa</taxon>
        <taxon>Arthropoda</taxon>
        <taxon>Crustacea</taxon>
        <taxon>Multicrustacea</taxon>
        <taxon>Malacostraca</taxon>
        <taxon>Eumalacostraca</taxon>
        <taxon>Eucarida</taxon>
        <taxon>Decapoda</taxon>
        <taxon>Dendrobranchiata</taxon>
        <taxon>Penaeoidea</taxon>
        <taxon>Penaeidae</taxon>
        <taxon>Penaeus</taxon>
    </lineage>
</organism>
<comment type="caution">
    <text evidence="1">The sequence shown here is derived from an EMBL/GenBank/DDBJ whole genome shotgun (WGS) entry which is preliminary data.</text>
</comment>